<gene>
    <name evidence="2" type="ORF">ACWI_23890</name>
</gene>
<dbReference type="RefSeq" id="WP_070371666.1">
    <property type="nucleotide sequence ID" value="NZ_CP097897.1"/>
</dbReference>
<dbReference type="GO" id="GO:0010181">
    <property type="term" value="F:FMN binding"/>
    <property type="evidence" value="ECO:0007669"/>
    <property type="project" value="InterPro"/>
</dbReference>
<dbReference type="PANTHER" id="PTHR43717">
    <property type="entry name" value="ANAEROBIC NITRIC OXIDE REDUCTASE FLAVORUBREDOXIN"/>
    <property type="match status" value="1"/>
</dbReference>
<dbReference type="SUPFAM" id="SSF52218">
    <property type="entry name" value="Flavoproteins"/>
    <property type="match status" value="1"/>
</dbReference>
<evidence type="ECO:0000259" key="1">
    <source>
        <dbReference type="PROSITE" id="PS50902"/>
    </source>
</evidence>
<dbReference type="GO" id="GO:0016651">
    <property type="term" value="F:oxidoreductase activity, acting on NAD(P)H"/>
    <property type="evidence" value="ECO:0007669"/>
    <property type="project" value="UniProtKB-ARBA"/>
</dbReference>
<dbReference type="InterPro" id="IPR029039">
    <property type="entry name" value="Flavoprotein-like_sf"/>
</dbReference>
<sequence length="145" mass="16095">MELVDKIGVIYWSYKESTEIMAEKISNGIDEAGAKAILVNVVDFDINTIDSYYKIALGCPAMEGEALEKSEFEPFFKAISGHLKGKKVALFGSHGWGAGEWMQIWENQVKDLGALLFDHGLTILGEPDKAGRRRCVEFGKAFAEF</sequence>
<accession>A0A1F2PGS2</accession>
<dbReference type="AlphaFoldDB" id="A0A1F2PGS2"/>
<evidence type="ECO:0000313" key="2">
    <source>
        <dbReference type="EMBL" id="OFV70184.1"/>
    </source>
</evidence>
<dbReference type="Proteomes" id="UP000176244">
    <property type="component" value="Unassembled WGS sequence"/>
</dbReference>
<dbReference type="OrthoDB" id="9790745at2"/>
<reference evidence="2 3" key="1">
    <citation type="submission" date="2015-09" db="EMBL/GenBank/DDBJ databases">
        <title>Genome sequence of Acetobacterium wieringae DSM 1911.</title>
        <authorList>
            <person name="Poehlein A."/>
            <person name="Bengelsdorf F.R."/>
            <person name="Schiel-Bengelsdorf B."/>
            <person name="Duerre P."/>
            <person name="Daniel R."/>
        </authorList>
    </citation>
    <scope>NUCLEOTIDE SEQUENCE [LARGE SCALE GENOMIC DNA]</scope>
    <source>
        <strain evidence="2 3">DSM 1911</strain>
    </source>
</reference>
<comment type="caution">
    <text evidence="2">The sequence shown here is derived from an EMBL/GenBank/DDBJ whole genome shotgun (WGS) entry which is preliminary data.</text>
</comment>
<name>A0A1F2PGS2_9FIRM</name>
<organism evidence="2 3">
    <name type="scientific">Acetobacterium wieringae</name>
    <dbReference type="NCBI Taxonomy" id="52694"/>
    <lineage>
        <taxon>Bacteria</taxon>
        <taxon>Bacillati</taxon>
        <taxon>Bacillota</taxon>
        <taxon>Clostridia</taxon>
        <taxon>Eubacteriales</taxon>
        <taxon>Eubacteriaceae</taxon>
        <taxon>Acetobacterium</taxon>
    </lineage>
</organism>
<dbReference type="PANTHER" id="PTHR43717:SF1">
    <property type="entry name" value="ANAEROBIC NITRIC OXIDE REDUCTASE FLAVORUBREDOXIN"/>
    <property type="match status" value="1"/>
</dbReference>
<dbReference type="Pfam" id="PF00258">
    <property type="entry name" value="Flavodoxin_1"/>
    <property type="match status" value="1"/>
</dbReference>
<dbReference type="EMBL" id="LKEU01000033">
    <property type="protein sequence ID" value="OFV70184.1"/>
    <property type="molecule type" value="Genomic_DNA"/>
</dbReference>
<evidence type="ECO:0000313" key="3">
    <source>
        <dbReference type="Proteomes" id="UP000176244"/>
    </source>
</evidence>
<feature type="domain" description="Flavodoxin-like" evidence="1">
    <location>
        <begin position="7"/>
        <end position="143"/>
    </location>
</feature>
<dbReference type="Gene3D" id="3.40.50.360">
    <property type="match status" value="1"/>
</dbReference>
<dbReference type="STRING" id="52694.ACWI_23890"/>
<proteinExistence type="predicted"/>
<dbReference type="InterPro" id="IPR008254">
    <property type="entry name" value="Flavodoxin/NO_synth"/>
</dbReference>
<dbReference type="PROSITE" id="PS50902">
    <property type="entry name" value="FLAVODOXIN_LIKE"/>
    <property type="match status" value="1"/>
</dbReference>
<protein>
    <submittedName>
        <fullName evidence="2">Flavodoxin</fullName>
    </submittedName>
</protein>